<dbReference type="Proteomes" id="UP000692954">
    <property type="component" value="Unassembled WGS sequence"/>
</dbReference>
<dbReference type="InterPro" id="IPR053083">
    <property type="entry name" value="TF_kinase-domain_protein"/>
</dbReference>
<accession>A0A8S1LC43</accession>
<organism evidence="2 3">
    <name type="scientific">Paramecium sonneborni</name>
    <dbReference type="NCBI Taxonomy" id="65129"/>
    <lineage>
        <taxon>Eukaryota</taxon>
        <taxon>Sar</taxon>
        <taxon>Alveolata</taxon>
        <taxon>Ciliophora</taxon>
        <taxon>Intramacronucleata</taxon>
        <taxon>Oligohymenophorea</taxon>
        <taxon>Peniculida</taxon>
        <taxon>Parameciidae</taxon>
        <taxon>Paramecium</taxon>
    </lineage>
</organism>
<gene>
    <name evidence="2" type="ORF">PSON_ATCC_30995.1.T0190197</name>
</gene>
<dbReference type="InterPro" id="IPR008271">
    <property type="entry name" value="Ser/Thr_kinase_AS"/>
</dbReference>
<dbReference type="PROSITE" id="PS00108">
    <property type="entry name" value="PROTEIN_KINASE_ST"/>
    <property type="match status" value="1"/>
</dbReference>
<reference evidence="2" key="1">
    <citation type="submission" date="2021-01" db="EMBL/GenBank/DDBJ databases">
        <authorList>
            <consortium name="Genoscope - CEA"/>
            <person name="William W."/>
        </authorList>
    </citation>
    <scope>NUCLEOTIDE SEQUENCE</scope>
</reference>
<evidence type="ECO:0000259" key="1">
    <source>
        <dbReference type="PROSITE" id="PS50011"/>
    </source>
</evidence>
<dbReference type="AlphaFoldDB" id="A0A8S1LC43"/>
<feature type="domain" description="Protein kinase" evidence="1">
    <location>
        <begin position="155"/>
        <end position="488"/>
    </location>
</feature>
<sequence length="501" mass="60166">MAQSFEQKYIAGQLIQDQNTKKIQRVKQKGNQKQNEYISLHIKKGINLSEEELNNLISCRFLNLLPIFDKFEHNGERIIVYKDYLNFILEENSLQDQITAKRILLQLFLTFAELEERKYYWPLNSIQQLYYYKEMMFLSLIEYDFSKQNQRETNLEILKRFYTKYFSQIIKIPDDLLQENSFEQIINFLLKINGDLGKQDYLRGPYENLLQNLFKVKIFNKIYDTNQSIVKYFQRPENFICADEQQDQQIVYKTLRKQNYEGIVELQTNRQIEFLELFYNCSHMAVGYAYFRVLKQPFFFMRKYYGTLQDKFSQQEIQQINQKTALQISSRIAYALMELQKNIIIHRDLKPDNLYLDKEELIYSAIYVADFDRSKVLMNQNDDQMTIEHQSNTCRYDPPETDGSLKYDIFQYGLIILQLANKGQYVGNENAGCRYLNEEELHKYYSEQSIANQLNHTQYPQKFIELIARCLKMKPKDRPSIQEVYEILKDLCQRLTIKKKN</sequence>
<keyword evidence="3" id="KW-1185">Reference proteome</keyword>
<evidence type="ECO:0000313" key="2">
    <source>
        <dbReference type="EMBL" id="CAD8064599.1"/>
    </source>
</evidence>
<dbReference type="PANTHER" id="PTHR44305">
    <property type="entry name" value="SI:DKEY-192D15.2-RELATED"/>
    <property type="match status" value="1"/>
</dbReference>
<dbReference type="PANTHER" id="PTHR44305:SF2">
    <property type="entry name" value="SI:DKEY-192D15.2"/>
    <property type="match status" value="1"/>
</dbReference>
<dbReference type="EMBL" id="CAJJDN010000019">
    <property type="protein sequence ID" value="CAD8064599.1"/>
    <property type="molecule type" value="Genomic_DNA"/>
</dbReference>
<dbReference type="InterPro" id="IPR000719">
    <property type="entry name" value="Prot_kinase_dom"/>
</dbReference>
<dbReference type="SMART" id="SM00220">
    <property type="entry name" value="S_TKc"/>
    <property type="match status" value="1"/>
</dbReference>
<proteinExistence type="predicted"/>
<comment type="caution">
    <text evidence="2">The sequence shown here is derived from an EMBL/GenBank/DDBJ whole genome shotgun (WGS) entry which is preliminary data.</text>
</comment>
<dbReference type="GO" id="GO:0004672">
    <property type="term" value="F:protein kinase activity"/>
    <property type="evidence" value="ECO:0007669"/>
    <property type="project" value="InterPro"/>
</dbReference>
<name>A0A8S1LC43_9CILI</name>
<dbReference type="PROSITE" id="PS50011">
    <property type="entry name" value="PROTEIN_KINASE_DOM"/>
    <property type="match status" value="1"/>
</dbReference>
<dbReference type="GO" id="GO:0005524">
    <property type="term" value="F:ATP binding"/>
    <property type="evidence" value="ECO:0007669"/>
    <property type="project" value="InterPro"/>
</dbReference>
<protein>
    <recommendedName>
        <fullName evidence="1">Protein kinase domain-containing protein</fullName>
    </recommendedName>
</protein>
<dbReference type="OrthoDB" id="312318at2759"/>
<dbReference type="Pfam" id="PF00069">
    <property type="entry name" value="Pkinase"/>
    <property type="match status" value="1"/>
</dbReference>
<evidence type="ECO:0000313" key="3">
    <source>
        <dbReference type="Proteomes" id="UP000692954"/>
    </source>
</evidence>